<sequence length="140" mass="15206">MYQQLIIDHNQNPRNFHEITDASHHADGQNPLCGDELSVFINEKDGVIIDIAFMGTGCAISKASASIMTSTLKGMTVDEAKTLFEKFHILATTGESAEDLGKLAVLGGVHKYPSRVKCATLAWHTFQGAMNNSQGIIKTE</sequence>
<dbReference type="Pfam" id="PF01592">
    <property type="entry name" value="NifU_N"/>
    <property type="match status" value="1"/>
</dbReference>
<dbReference type="SUPFAM" id="SSF82649">
    <property type="entry name" value="SufE/NifU"/>
    <property type="match status" value="1"/>
</dbReference>
<dbReference type="Gene3D" id="3.90.1010.10">
    <property type="match status" value="1"/>
</dbReference>
<dbReference type="InterPro" id="IPR002871">
    <property type="entry name" value="NIF_FeS_clus_asmbl_NifU_N"/>
</dbReference>
<dbReference type="NCBIfam" id="TIGR01994">
    <property type="entry name" value="SUF_scaf_2"/>
    <property type="match status" value="1"/>
</dbReference>
<dbReference type="GO" id="GO:0051536">
    <property type="term" value="F:iron-sulfur cluster binding"/>
    <property type="evidence" value="ECO:0007669"/>
    <property type="project" value="InterPro"/>
</dbReference>
<name>A0A381V2X1_9ZZZZ</name>
<dbReference type="GO" id="GO:0016226">
    <property type="term" value="P:iron-sulfur cluster assembly"/>
    <property type="evidence" value="ECO:0007669"/>
    <property type="project" value="InterPro"/>
</dbReference>
<gene>
    <name evidence="2" type="ORF">METZ01_LOCUS87569</name>
</gene>
<accession>A0A381V2X1</accession>
<dbReference type="CDD" id="cd06664">
    <property type="entry name" value="IscU_like"/>
    <property type="match status" value="1"/>
</dbReference>
<dbReference type="GO" id="GO:0005506">
    <property type="term" value="F:iron ion binding"/>
    <property type="evidence" value="ECO:0007669"/>
    <property type="project" value="InterPro"/>
</dbReference>
<organism evidence="2">
    <name type="scientific">marine metagenome</name>
    <dbReference type="NCBI Taxonomy" id="408172"/>
    <lineage>
        <taxon>unclassified sequences</taxon>
        <taxon>metagenomes</taxon>
        <taxon>ecological metagenomes</taxon>
    </lineage>
</organism>
<proteinExistence type="predicted"/>
<feature type="domain" description="NIF system FeS cluster assembly NifU N-terminal" evidence="1">
    <location>
        <begin position="1"/>
        <end position="118"/>
    </location>
</feature>
<reference evidence="2" key="1">
    <citation type="submission" date="2018-05" db="EMBL/GenBank/DDBJ databases">
        <authorList>
            <person name="Lanie J.A."/>
            <person name="Ng W.-L."/>
            <person name="Kazmierczak K.M."/>
            <person name="Andrzejewski T.M."/>
            <person name="Davidsen T.M."/>
            <person name="Wayne K.J."/>
            <person name="Tettelin H."/>
            <person name="Glass J.I."/>
            <person name="Rusch D."/>
            <person name="Podicherti R."/>
            <person name="Tsui H.-C.T."/>
            <person name="Winkler M.E."/>
        </authorList>
    </citation>
    <scope>NUCLEOTIDE SEQUENCE</scope>
</reference>
<evidence type="ECO:0000313" key="2">
    <source>
        <dbReference type="EMBL" id="SVA34715.1"/>
    </source>
</evidence>
<dbReference type="PANTHER" id="PTHR10093">
    <property type="entry name" value="IRON-SULFUR CLUSTER ASSEMBLY ENZYME NIFU HOMOLOG"/>
    <property type="match status" value="1"/>
</dbReference>
<protein>
    <recommendedName>
        <fullName evidence="1">NIF system FeS cluster assembly NifU N-terminal domain-containing protein</fullName>
    </recommendedName>
</protein>
<evidence type="ECO:0000259" key="1">
    <source>
        <dbReference type="Pfam" id="PF01592"/>
    </source>
</evidence>
<dbReference type="FunFam" id="3.90.1010.10:FF:000002">
    <property type="entry name" value="Iron-sulfur cluster assembly scaffold protein NifU"/>
    <property type="match status" value="1"/>
</dbReference>
<dbReference type="AlphaFoldDB" id="A0A381V2X1"/>
<dbReference type="EMBL" id="UINC01007710">
    <property type="protein sequence ID" value="SVA34715.1"/>
    <property type="molecule type" value="Genomic_DNA"/>
</dbReference>